<dbReference type="RefSeq" id="WP_146813116.1">
    <property type="nucleotide sequence ID" value="NZ_BJYD01000004.1"/>
</dbReference>
<dbReference type="AlphaFoldDB" id="A0A511WPF7"/>
<comment type="caution">
    <text evidence="1">The sequence shown here is derived from an EMBL/GenBank/DDBJ whole genome shotgun (WGS) entry which is preliminary data.</text>
</comment>
<accession>A0A511WPF7</accession>
<sequence>MKKIFMTVAVFLFIIGCSNDENIDATPEQEDEKPLEEQIIEVLEENDFFPPEDIVDYEIKDDYIYVFMHSQLNGLSLALLKHNSESLEWLMGEKDIGDTASFGYRGEDEASPIVTIAFAEDPAIKDVKIEGEYAKRIQLTQELTDDYSVEVKYWIHFSEMSEVSEEDLEDLPSKSVEYIR</sequence>
<evidence type="ECO:0008006" key="3">
    <source>
        <dbReference type="Google" id="ProtNLM"/>
    </source>
</evidence>
<gene>
    <name evidence="1" type="ORF">HFA01_06430</name>
</gene>
<reference evidence="1 2" key="1">
    <citation type="submission" date="2019-07" db="EMBL/GenBank/DDBJ databases">
        <title>Whole genome shotgun sequence of Halobacillus faecis NBRC 103569.</title>
        <authorList>
            <person name="Hosoyama A."/>
            <person name="Uohara A."/>
            <person name="Ohji S."/>
            <person name="Ichikawa N."/>
        </authorList>
    </citation>
    <scope>NUCLEOTIDE SEQUENCE [LARGE SCALE GENOMIC DNA]</scope>
    <source>
        <strain evidence="1 2">NBRC 103569</strain>
    </source>
</reference>
<dbReference type="Proteomes" id="UP000321886">
    <property type="component" value="Unassembled WGS sequence"/>
</dbReference>
<name>A0A511WPF7_9BACI</name>
<proteinExistence type="predicted"/>
<dbReference type="EMBL" id="BJYD01000004">
    <property type="protein sequence ID" value="GEN52381.1"/>
    <property type="molecule type" value="Genomic_DNA"/>
</dbReference>
<evidence type="ECO:0000313" key="2">
    <source>
        <dbReference type="Proteomes" id="UP000321886"/>
    </source>
</evidence>
<dbReference type="OrthoDB" id="2974236at2"/>
<dbReference type="PROSITE" id="PS51257">
    <property type="entry name" value="PROKAR_LIPOPROTEIN"/>
    <property type="match status" value="1"/>
</dbReference>
<organism evidence="1 2">
    <name type="scientific">Halobacillus faecis</name>
    <dbReference type="NCBI Taxonomy" id="360184"/>
    <lineage>
        <taxon>Bacteria</taxon>
        <taxon>Bacillati</taxon>
        <taxon>Bacillota</taxon>
        <taxon>Bacilli</taxon>
        <taxon>Bacillales</taxon>
        <taxon>Bacillaceae</taxon>
        <taxon>Halobacillus</taxon>
    </lineage>
</organism>
<evidence type="ECO:0000313" key="1">
    <source>
        <dbReference type="EMBL" id="GEN52381.1"/>
    </source>
</evidence>
<protein>
    <recommendedName>
        <fullName evidence="3">Lipoprotein</fullName>
    </recommendedName>
</protein>
<keyword evidence="2" id="KW-1185">Reference proteome</keyword>